<reference evidence="7 8" key="1">
    <citation type="journal article" date="2015" name="Genome Biol. Evol.">
        <title>Comparative Genomics of a Bacterivorous Green Alga Reveals Evolutionary Causalities and Consequences of Phago-Mixotrophic Mode of Nutrition.</title>
        <authorList>
            <person name="Burns J.A."/>
            <person name="Paasch A."/>
            <person name="Narechania A."/>
            <person name="Kim E."/>
        </authorList>
    </citation>
    <scope>NUCLEOTIDE SEQUENCE [LARGE SCALE GENOMIC DNA]</scope>
    <source>
        <strain evidence="7 8">PLY_AMNH</strain>
    </source>
</reference>
<dbReference type="Proteomes" id="UP001190700">
    <property type="component" value="Unassembled WGS sequence"/>
</dbReference>
<dbReference type="PANTHER" id="PTHR45931:SF3">
    <property type="entry name" value="RING ZINC FINGER-CONTAINING PROTEIN"/>
    <property type="match status" value="1"/>
</dbReference>
<dbReference type="CDD" id="cd16454">
    <property type="entry name" value="RING-H2_PA-TM-RING"/>
    <property type="match status" value="1"/>
</dbReference>
<dbReference type="PANTHER" id="PTHR45931">
    <property type="entry name" value="SI:CH211-59O9.10"/>
    <property type="match status" value="1"/>
</dbReference>
<dbReference type="EMBL" id="LGRX02005038">
    <property type="protein sequence ID" value="KAK3279272.1"/>
    <property type="molecule type" value="Genomic_DNA"/>
</dbReference>
<feature type="compositionally biased region" description="Low complexity" evidence="5">
    <location>
        <begin position="260"/>
        <end position="287"/>
    </location>
</feature>
<evidence type="ECO:0000256" key="1">
    <source>
        <dbReference type="ARBA" id="ARBA00022723"/>
    </source>
</evidence>
<feature type="domain" description="RING-type" evidence="6">
    <location>
        <begin position="66"/>
        <end position="109"/>
    </location>
</feature>
<evidence type="ECO:0000256" key="5">
    <source>
        <dbReference type="SAM" id="MobiDB-lite"/>
    </source>
</evidence>
<dbReference type="SUPFAM" id="SSF57850">
    <property type="entry name" value="RING/U-box"/>
    <property type="match status" value="1"/>
</dbReference>
<accession>A0AAE0LBS9</accession>
<dbReference type="InterPro" id="IPR013083">
    <property type="entry name" value="Znf_RING/FYVE/PHD"/>
</dbReference>
<dbReference type="Pfam" id="PF13639">
    <property type="entry name" value="zf-RING_2"/>
    <property type="match status" value="1"/>
</dbReference>
<feature type="compositionally biased region" description="Low complexity" evidence="5">
    <location>
        <begin position="307"/>
        <end position="329"/>
    </location>
</feature>
<dbReference type="AlphaFoldDB" id="A0AAE0LBS9"/>
<dbReference type="GO" id="GO:0061630">
    <property type="term" value="F:ubiquitin protein ligase activity"/>
    <property type="evidence" value="ECO:0007669"/>
    <property type="project" value="TreeGrafter"/>
</dbReference>
<keyword evidence="8" id="KW-1185">Reference proteome</keyword>
<feature type="region of interest" description="Disordered" evidence="5">
    <location>
        <begin position="117"/>
        <end position="178"/>
    </location>
</feature>
<dbReference type="InterPro" id="IPR001841">
    <property type="entry name" value="Znf_RING"/>
</dbReference>
<feature type="compositionally biased region" description="Polar residues" evidence="5">
    <location>
        <begin position="209"/>
        <end position="234"/>
    </location>
</feature>
<dbReference type="InterPro" id="IPR051834">
    <property type="entry name" value="RING_finger_E3_ligase"/>
</dbReference>
<proteinExistence type="predicted"/>
<keyword evidence="1" id="KW-0479">Metal-binding</keyword>
<name>A0AAE0LBS9_9CHLO</name>
<dbReference type="PROSITE" id="PS50089">
    <property type="entry name" value="ZF_RING_2"/>
    <property type="match status" value="1"/>
</dbReference>
<dbReference type="GO" id="GO:0005634">
    <property type="term" value="C:nucleus"/>
    <property type="evidence" value="ECO:0007669"/>
    <property type="project" value="TreeGrafter"/>
</dbReference>
<gene>
    <name evidence="7" type="ORF">CYMTET_12835</name>
</gene>
<evidence type="ECO:0000256" key="3">
    <source>
        <dbReference type="ARBA" id="ARBA00022833"/>
    </source>
</evidence>
<evidence type="ECO:0000313" key="8">
    <source>
        <dbReference type="Proteomes" id="UP001190700"/>
    </source>
</evidence>
<keyword evidence="3" id="KW-0862">Zinc</keyword>
<comment type="caution">
    <text evidence="7">The sequence shown here is derived from an EMBL/GenBank/DDBJ whole genome shotgun (WGS) entry which is preliminary data.</text>
</comment>
<protein>
    <recommendedName>
        <fullName evidence="6">RING-type domain-containing protein</fullName>
    </recommendedName>
</protein>
<evidence type="ECO:0000259" key="6">
    <source>
        <dbReference type="PROSITE" id="PS50089"/>
    </source>
</evidence>
<feature type="compositionally biased region" description="Basic and acidic residues" evidence="5">
    <location>
        <begin position="154"/>
        <end position="171"/>
    </location>
</feature>
<organism evidence="7 8">
    <name type="scientific">Cymbomonas tetramitiformis</name>
    <dbReference type="NCBI Taxonomy" id="36881"/>
    <lineage>
        <taxon>Eukaryota</taxon>
        <taxon>Viridiplantae</taxon>
        <taxon>Chlorophyta</taxon>
        <taxon>Pyramimonadophyceae</taxon>
        <taxon>Pyramimonadales</taxon>
        <taxon>Pyramimonadaceae</taxon>
        <taxon>Cymbomonas</taxon>
    </lineage>
</organism>
<evidence type="ECO:0000256" key="4">
    <source>
        <dbReference type="PROSITE-ProRule" id="PRU00175"/>
    </source>
</evidence>
<keyword evidence="2 4" id="KW-0863">Zinc-finger</keyword>
<feature type="region of interest" description="Disordered" evidence="5">
    <location>
        <begin position="194"/>
        <end position="329"/>
    </location>
</feature>
<dbReference type="Gene3D" id="3.30.40.10">
    <property type="entry name" value="Zinc/RING finger domain, C3HC4 (zinc finger)"/>
    <property type="match status" value="1"/>
</dbReference>
<dbReference type="GO" id="GO:0008270">
    <property type="term" value="F:zinc ion binding"/>
    <property type="evidence" value="ECO:0007669"/>
    <property type="project" value="UniProtKB-KW"/>
</dbReference>
<dbReference type="GO" id="GO:0006511">
    <property type="term" value="P:ubiquitin-dependent protein catabolic process"/>
    <property type="evidence" value="ECO:0007669"/>
    <property type="project" value="TreeGrafter"/>
</dbReference>
<evidence type="ECO:0000256" key="2">
    <source>
        <dbReference type="ARBA" id="ARBA00022771"/>
    </source>
</evidence>
<evidence type="ECO:0000313" key="7">
    <source>
        <dbReference type="EMBL" id="KAK3279272.1"/>
    </source>
</evidence>
<feature type="compositionally biased region" description="Polar residues" evidence="5">
    <location>
        <begin position="245"/>
        <end position="254"/>
    </location>
</feature>
<sequence>MPYPLPELLLEDLMQQLFAQAQLRLLGLQMGALQPRKGMTEEELNDMPRETVANMRMQGELLTEECAICMCDFEDDQMVMRMPCNPRHIFHPACVEPWLVKQATCPMCRVDCRTLKDEGSDEEGFSSGGEMEGDETPPERYMPGFIPGTVSRGAGEREAGRGLRGPERRSETSFQRQLSSLLTTIQQSREIMLEEGQERDPVLELLTGPPSTSSNSRYSIQAQHAPSGLSSSMDSARGPPGAPTSPVSTLSASFSHAEPSPSGSTGSRSSASSSSSRQSRGSFNIFRSRSRRRSNTGENLADDLESPRSPARSQSSGSSWTSWRWPRWT</sequence>